<dbReference type="EMBL" id="CP029843">
    <property type="protein sequence ID" value="AWV05989.1"/>
    <property type="molecule type" value="Genomic_DNA"/>
</dbReference>
<dbReference type="AlphaFoldDB" id="A0A2U9T8Z7"/>
<keyword evidence="1 2" id="KW-0812">Transmembrane</keyword>
<dbReference type="PANTHER" id="PTHR34989">
    <property type="entry name" value="PROTEIN HDED"/>
    <property type="match status" value="1"/>
</dbReference>
<feature type="transmembrane region" description="Helical" evidence="1">
    <location>
        <begin position="86"/>
        <end position="101"/>
    </location>
</feature>
<feature type="transmembrane region" description="Helical" evidence="1">
    <location>
        <begin position="164"/>
        <end position="187"/>
    </location>
</feature>
<dbReference type="InterPro" id="IPR052712">
    <property type="entry name" value="Acid_resist_chaperone_HdeD"/>
</dbReference>
<feature type="transmembrane region" description="Helical" evidence="1">
    <location>
        <begin position="140"/>
        <end position="158"/>
    </location>
</feature>
<evidence type="ECO:0000256" key="1">
    <source>
        <dbReference type="SAM" id="Phobius"/>
    </source>
</evidence>
<dbReference type="PANTHER" id="PTHR34989:SF1">
    <property type="entry name" value="PROTEIN HDED"/>
    <property type="match status" value="1"/>
</dbReference>
<reference evidence="2 3" key="1">
    <citation type="submission" date="2018-05" db="EMBL/GenBank/DDBJ databases">
        <title>The complete genome of Lysobacter maris HZ9B, a marine bacterium antagonistic against terrestrial plant pathogens.</title>
        <authorList>
            <person name="Zhang X.-Q."/>
        </authorList>
    </citation>
    <scope>NUCLEOTIDE SEQUENCE [LARGE SCALE GENOMIC DNA]</scope>
    <source>
        <strain evidence="2 3">HZ9B</strain>
    </source>
</reference>
<sequence length="197" mass="20822">MNPSESFSVRDAVAASPLLRELARGWWLLVIYGLIAVAFGLFALFRPAAVVISLTWLFGVMALVEGVFAVIALFTGNHSISRGWQLLYAVASLALGILTVLDPAMTAGVIVLLLAAWLIVGGVYRIAFAIRVRRHISGEWLIALSGLLAIALGVLFAMSPLAGLAVAGLWIGIGALLYGIVQLVAGFKLRKLVAGGR</sequence>
<organism evidence="2 3">
    <name type="scientific">Marilutibacter maris</name>
    <dbReference type="NCBI Taxonomy" id="1605891"/>
    <lineage>
        <taxon>Bacteria</taxon>
        <taxon>Pseudomonadati</taxon>
        <taxon>Pseudomonadota</taxon>
        <taxon>Gammaproteobacteria</taxon>
        <taxon>Lysobacterales</taxon>
        <taxon>Lysobacteraceae</taxon>
        <taxon>Marilutibacter</taxon>
    </lineage>
</organism>
<protein>
    <submittedName>
        <fullName evidence="2">Putative transmembrane protein</fullName>
    </submittedName>
</protein>
<dbReference type="RefSeq" id="WP_111265172.1">
    <property type="nucleotide sequence ID" value="NZ_CP029843.1"/>
</dbReference>
<keyword evidence="1" id="KW-1133">Transmembrane helix</keyword>
<dbReference type="InterPro" id="IPR005325">
    <property type="entry name" value="DUF308_memb"/>
</dbReference>
<accession>A0A2U9T8Z7</accession>
<proteinExistence type="predicted"/>
<dbReference type="GO" id="GO:0005886">
    <property type="term" value="C:plasma membrane"/>
    <property type="evidence" value="ECO:0007669"/>
    <property type="project" value="TreeGrafter"/>
</dbReference>
<name>A0A2U9T8Z7_9GAMM</name>
<feature type="transmembrane region" description="Helical" evidence="1">
    <location>
        <begin position="107"/>
        <end position="128"/>
    </location>
</feature>
<dbReference type="Pfam" id="PF03729">
    <property type="entry name" value="DUF308"/>
    <property type="match status" value="1"/>
</dbReference>
<keyword evidence="1" id="KW-0472">Membrane</keyword>
<dbReference type="KEGG" id="lmb:C9I47_0263"/>
<feature type="transmembrane region" description="Helical" evidence="1">
    <location>
        <begin position="26"/>
        <end position="45"/>
    </location>
</feature>
<evidence type="ECO:0000313" key="3">
    <source>
        <dbReference type="Proteomes" id="UP000249447"/>
    </source>
</evidence>
<evidence type="ECO:0000313" key="2">
    <source>
        <dbReference type="EMBL" id="AWV05989.1"/>
    </source>
</evidence>
<dbReference type="Proteomes" id="UP000249447">
    <property type="component" value="Chromosome"/>
</dbReference>
<gene>
    <name evidence="2" type="ORF">C9I47_0263</name>
</gene>
<keyword evidence="3" id="KW-1185">Reference proteome</keyword>
<feature type="transmembrane region" description="Helical" evidence="1">
    <location>
        <begin position="51"/>
        <end position="74"/>
    </location>
</feature>
<dbReference type="OrthoDB" id="193343at2"/>